<protein>
    <submittedName>
        <fullName evidence="2">Uncharacterized protein</fullName>
    </submittedName>
</protein>
<gene>
    <name evidence="2" type="ORF">ERS007703_02751</name>
</gene>
<organism evidence="2 3">
    <name type="scientific">Mycobacterium tuberculosis</name>
    <dbReference type="NCBI Taxonomy" id="1773"/>
    <lineage>
        <taxon>Bacteria</taxon>
        <taxon>Bacillati</taxon>
        <taxon>Actinomycetota</taxon>
        <taxon>Actinomycetes</taxon>
        <taxon>Mycobacteriales</taxon>
        <taxon>Mycobacteriaceae</taxon>
        <taxon>Mycobacterium</taxon>
        <taxon>Mycobacterium tuberculosis complex</taxon>
    </lineage>
</organism>
<dbReference type="AlphaFoldDB" id="A0A0U0RHN6"/>
<name>A0A0U0RHN6_MYCTX</name>
<evidence type="ECO:0000256" key="1">
    <source>
        <dbReference type="SAM" id="MobiDB-lite"/>
    </source>
</evidence>
<feature type="region of interest" description="Disordered" evidence="1">
    <location>
        <begin position="54"/>
        <end position="73"/>
    </location>
</feature>
<dbReference type="Proteomes" id="UP000038802">
    <property type="component" value="Unassembled WGS sequence"/>
</dbReference>
<proteinExistence type="predicted"/>
<feature type="compositionally biased region" description="Polar residues" evidence="1">
    <location>
        <begin position="55"/>
        <end position="67"/>
    </location>
</feature>
<dbReference type="EMBL" id="CSAE01000320">
    <property type="protein sequence ID" value="COW09707.1"/>
    <property type="molecule type" value="Genomic_DNA"/>
</dbReference>
<feature type="region of interest" description="Disordered" evidence="1">
    <location>
        <begin position="1"/>
        <end position="42"/>
    </location>
</feature>
<reference evidence="3" key="1">
    <citation type="submission" date="2015-03" db="EMBL/GenBank/DDBJ databases">
        <authorList>
            <consortium name="Pathogen Informatics"/>
        </authorList>
    </citation>
    <scope>NUCLEOTIDE SEQUENCE [LARGE SCALE GENOMIC DNA]</scope>
    <source>
        <strain evidence="3">K00500041</strain>
    </source>
</reference>
<evidence type="ECO:0000313" key="2">
    <source>
        <dbReference type="EMBL" id="COW09707.1"/>
    </source>
</evidence>
<sequence length="73" mass="7671">MPFSAVSIRYRRRSPPSCRGTVSEKPPTSPIASVMPSNRSGLLSTSQCDPYLPPCSSSATNANTRSRGGTIAA</sequence>
<accession>A0A0U0RHN6</accession>
<evidence type="ECO:0000313" key="3">
    <source>
        <dbReference type="Proteomes" id="UP000038802"/>
    </source>
</evidence>